<accession>A0A4D6KKY5</accession>
<dbReference type="Proteomes" id="UP000297053">
    <property type="component" value="Chromosome"/>
</dbReference>
<protein>
    <submittedName>
        <fullName evidence="2">Uncharacterized protein</fullName>
    </submittedName>
</protein>
<evidence type="ECO:0000313" key="2">
    <source>
        <dbReference type="EMBL" id="QCD66283.1"/>
    </source>
</evidence>
<evidence type="ECO:0000256" key="1">
    <source>
        <dbReference type="SAM" id="MobiDB-lite"/>
    </source>
</evidence>
<name>A0A4D6KKY5_9EURY</name>
<gene>
    <name evidence="2" type="ORF">E5139_11745</name>
</gene>
<evidence type="ECO:0000313" key="3">
    <source>
        <dbReference type="Proteomes" id="UP000297053"/>
    </source>
</evidence>
<proteinExistence type="predicted"/>
<organism evidence="2 3">
    <name type="scientific">Halomicrobium mukohataei</name>
    <dbReference type="NCBI Taxonomy" id="57705"/>
    <lineage>
        <taxon>Archaea</taxon>
        <taxon>Methanobacteriati</taxon>
        <taxon>Methanobacteriota</taxon>
        <taxon>Stenosarchaea group</taxon>
        <taxon>Halobacteria</taxon>
        <taxon>Halobacteriales</taxon>
        <taxon>Haloarculaceae</taxon>
        <taxon>Halomicrobium</taxon>
    </lineage>
</organism>
<dbReference type="KEGG" id="halz:E5139_11745"/>
<reference evidence="2 3" key="2">
    <citation type="submission" date="2019-04" db="EMBL/GenBank/DDBJ databases">
        <authorList>
            <person name="Yang S."/>
            <person name="Wei W."/>
        </authorList>
    </citation>
    <scope>NUCLEOTIDE SEQUENCE [LARGE SCALE GENOMIC DNA]</scope>
    <source>
        <strain evidence="3">ZP60</strain>
    </source>
</reference>
<dbReference type="OMA" id="HNSERIT"/>
<dbReference type="EMBL" id="CP039375">
    <property type="protein sequence ID" value="QCD66283.1"/>
    <property type="molecule type" value="Genomic_DNA"/>
</dbReference>
<reference evidence="2 3" key="1">
    <citation type="submission" date="2019-04" db="EMBL/GenBank/DDBJ databases">
        <title>Complete genome sequence of Arthrobacter sp. ZXY-2 associated with effective atrazine degradation and salt adaptation.</title>
        <authorList>
            <person name="Zhao X."/>
        </authorList>
    </citation>
    <scope>NUCLEOTIDE SEQUENCE [LARGE SCALE GENOMIC DNA]</scope>
    <source>
        <strain evidence="3">ZP60</strain>
    </source>
</reference>
<feature type="region of interest" description="Disordered" evidence="1">
    <location>
        <begin position="1"/>
        <end position="22"/>
    </location>
</feature>
<dbReference type="AlphaFoldDB" id="A0A4D6KKY5"/>
<sequence length="192" mass="21383">MMERMKQLRQMKGDLNDPHNSERITAHARVLAEIEAQQRAAVLDQRERLGIDPDDSVTDLDVEERVAELCDVIAARTPGGPSLAEIWLSRCAPDDLDVSDPAILATYAEMEPGEWQDQIARWADAVRHQAGIEGQADRTLADRHVSAQWGVSLDRFEEAVVEWDRRRAVTDLLAGPSEATEQAIYANTEALA</sequence>